<organism evidence="1 2">
    <name type="scientific">Pseudomonas fluorescens</name>
    <dbReference type="NCBI Taxonomy" id="294"/>
    <lineage>
        <taxon>Bacteria</taxon>
        <taxon>Pseudomonadati</taxon>
        <taxon>Pseudomonadota</taxon>
        <taxon>Gammaproteobacteria</taxon>
        <taxon>Pseudomonadales</taxon>
        <taxon>Pseudomonadaceae</taxon>
        <taxon>Pseudomonas</taxon>
    </lineage>
</organism>
<evidence type="ECO:0000313" key="2">
    <source>
        <dbReference type="Proteomes" id="UP000326729"/>
    </source>
</evidence>
<gene>
    <name evidence="1" type="ORF">PS659_03139</name>
</gene>
<accession>A0A5E6TTN1</accession>
<evidence type="ECO:0000313" key="1">
    <source>
        <dbReference type="EMBL" id="VVM96751.1"/>
    </source>
</evidence>
<dbReference type="AlphaFoldDB" id="A0A5E6TTN1"/>
<sequence length="50" mass="5845">MHWHFYAVRMRGAFNGTPAIAYPTFICVYKKDHNPPPDTPKIIGVFYNFN</sequence>
<reference evidence="1 2" key="1">
    <citation type="submission" date="2019-09" db="EMBL/GenBank/DDBJ databases">
        <authorList>
            <person name="Chandra G."/>
            <person name="Truman W A."/>
        </authorList>
    </citation>
    <scope>NUCLEOTIDE SEQUENCE [LARGE SCALE GENOMIC DNA]</scope>
    <source>
        <strain evidence="1">PS659</strain>
    </source>
</reference>
<protein>
    <submittedName>
        <fullName evidence="1">Uncharacterized protein</fullName>
    </submittedName>
</protein>
<name>A0A5E6TTN1_PSEFL</name>
<dbReference type="Proteomes" id="UP000326729">
    <property type="component" value="Unassembled WGS sequence"/>
</dbReference>
<dbReference type="EMBL" id="CABVGY010000017">
    <property type="protein sequence ID" value="VVM96751.1"/>
    <property type="molecule type" value="Genomic_DNA"/>
</dbReference>
<proteinExistence type="predicted"/>